<evidence type="ECO:0000256" key="2">
    <source>
        <dbReference type="ARBA" id="ARBA00023067"/>
    </source>
</evidence>
<reference evidence="6" key="1">
    <citation type="submission" date="2017-09" db="EMBL/GenBank/DDBJ databases">
        <authorList>
            <person name="Varghese N."/>
            <person name="Submissions S."/>
        </authorList>
    </citation>
    <scope>NUCLEOTIDE SEQUENCE [LARGE SCALE GENOMIC DNA]</scope>
    <source>
        <strain evidence="6">CGMCC 1.8913</strain>
    </source>
</reference>
<dbReference type="InterPro" id="IPR000119">
    <property type="entry name" value="Hist_DNA-bd"/>
</dbReference>
<keyword evidence="2" id="KW-0226">DNA condensation</keyword>
<organism evidence="5 6">
    <name type="scientific">Terribacillus aidingensis</name>
    <dbReference type="NCBI Taxonomy" id="586416"/>
    <lineage>
        <taxon>Bacteria</taxon>
        <taxon>Bacillati</taxon>
        <taxon>Bacillota</taxon>
        <taxon>Bacilli</taxon>
        <taxon>Bacillales</taxon>
        <taxon>Bacillaceae</taxon>
        <taxon>Terribacillus</taxon>
    </lineage>
</organism>
<name>A0A285P808_9BACI</name>
<evidence type="ECO:0000313" key="6">
    <source>
        <dbReference type="Proteomes" id="UP000219356"/>
    </source>
</evidence>
<dbReference type="PRINTS" id="PR01727">
    <property type="entry name" value="DNABINDINGHU"/>
</dbReference>
<sequence>MNKAELVEAVAQQAELSKKEASKAVDALLETISETLANDEKVQLVGFGTFEVRERAARTGRNPQTGEEITIPASKAPAFKAGKDFKEAVK</sequence>
<dbReference type="STRING" id="586416.GZ22_00505"/>
<dbReference type="AlphaFoldDB" id="A0A285P808"/>
<keyword evidence="3 5" id="KW-0238">DNA-binding</keyword>
<comment type="similarity">
    <text evidence="1 4">Belongs to the bacterial histone-like protein family.</text>
</comment>
<gene>
    <name evidence="5" type="ORF">SAMN05421503_3224</name>
</gene>
<dbReference type="Gene3D" id="4.10.520.10">
    <property type="entry name" value="IHF-like DNA-binding proteins"/>
    <property type="match status" value="1"/>
</dbReference>
<dbReference type="GO" id="GO:0030527">
    <property type="term" value="F:structural constituent of chromatin"/>
    <property type="evidence" value="ECO:0007669"/>
    <property type="project" value="InterPro"/>
</dbReference>
<accession>A0A285P808</accession>
<evidence type="ECO:0000256" key="4">
    <source>
        <dbReference type="RuleBase" id="RU003939"/>
    </source>
</evidence>
<dbReference type="eggNOG" id="COG0776">
    <property type="taxonomic scope" value="Bacteria"/>
</dbReference>
<dbReference type="InterPro" id="IPR020816">
    <property type="entry name" value="Histone-like_DNA-bd_CS"/>
</dbReference>
<dbReference type="SMART" id="SM00411">
    <property type="entry name" value="BHL"/>
    <property type="match status" value="1"/>
</dbReference>
<protein>
    <submittedName>
        <fullName evidence="5">DNA-binding protein HU-beta</fullName>
    </submittedName>
</protein>
<dbReference type="RefSeq" id="WP_077305575.1">
    <property type="nucleotide sequence ID" value="NZ_OBEK01000006.1"/>
</dbReference>
<dbReference type="GO" id="GO:1990178">
    <property type="term" value="C:HU-DNA complex"/>
    <property type="evidence" value="ECO:0007669"/>
    <property type="project" value="UniProtKB-ARBA"/>
</dbReference>
<dbReference type="GO" id="GO:0010467">
    <property type="term" value="P:gene expression"/>
    <property type="evidence" value="ECO:0007669"/>
    <property type="project" value="UniProtKB-ARBA"/>
</dbReference>
<dbReference type="EMBL" id="OBEK01000006">
    <property type="protein sequence ID" value="SNZ17397.1"/>
    <property type="molecule type" value="Genomic_DNA"/>
</dbReference>
<evidence type="ECO:0000256" key="1">
    <source>
        <dbReference type="ARBA" id="ARBA00010529"/>
    </source>
</evidence>
<dbReference type="PANTHER" id="PTHR33175:SF3">
    <property type="entry name" value="DNA-BINDING PROTEIN HU-BETA"/>
    <property type="match status" value="1"/>
</dbReference>
<proteinExistence type="inferred from homology"/>
<dbReference type="OrthoDB" id="9799835at2"/>
<dbReference type="Pfam" id="PF00216">
    <property type="entry name" value="Bac_DNA_binding"/>
    <property type="match status" value="1"/>
</dbReference>
<dbReference type="GO" id="GO:0042802">
    <property type="term" value="F:identical protein binding"/>
    <property type="evidence" value="ECO:0007669"/>
    <property type="project" value="UniProtKB-ARBA"/>
</dbReference>
<dbReference type="FunFam" id="4.10.520.10:FF:000001">
    <property type="entry name" value="DNA-binding protein HU"/>
    <property type="match status" value="1"/>
</dbReference>
<dbReference type="GO" id="GO:0006270">
    <property type="term" value="P:DNA replication initiation"/>
    <property type="evidence" value="ECO:0007669"/>
    <property type="project" value="UniProtKB-ARBA"/>
</dbReference>
<dbReference type="PANTHER" id="PTHR33175">
    <property type="entry name" value="DNA-BINDING PROTEIN HU"/>
    <property type="match status" value="1"/>
</dbReference>
<dbReference type="InterPro" id="IPR010992">
    <property type="entry name" value="IHF-like_DNA-bd_dom_sf"/>
</dbReference>
<evidence type="ECO:0000256" key="3">
    <source>
        <dbReference type="ARBA" id="ARBA00023125"/>
    </source>
</evidence>
<dbReference type="CDD" id="cd13831">
    <property type="entry name" value="HU"/>
    <property type="match status" value="1"/>
</dbReference>
<evidence type="ECO:0000313" key="5">
    <source>
        <dbReference type="EMBL" id="SNZ17397.1"/>
    </source>
</evidence>
<dbReference type="Proteomes" id="UP000219356">
    <property type="component" value="Unassembled WGS sequence"/>
</dbReference>
<keyword evidence="6" id="KW-1185">Reference proteome</keyword>
<dbReference type="PROSITE" id="PS00045">
    <property type="entry name" value="HISTONE_LIKE"/>
    <property type="match status" value="1"/>
</dbReference>
<dbReference type="GO" id="GO:0005829">
    <property type="term" value="C:cytosol"/>
    <property type="evidence" value="ECO:0007669"/>
    <property type="project" value="TreeGrafter"/>
</dbReference>
<dbReference type="GO" id="GO:0030261">
    <property type="term" value="P:chromosome condensation"/>
    <property type="evidence" value="ECO:0007669"/>
    <property type="project" value="UniProtKB-KW"/>
</dbReference>
<dbReference type="GO" id="GO:1990103">
    <property type="term" value="C:DnaA-HU complex"/>
    <property type="evidence" value="ECO:0007669"/>
    <property type="project" value="UniProtKB-ARBA"/>
</dbReference>
<dbReference type="SUPFAM" id="SSF47729">
    <property type="entry name" value="IHF-like DNA-binding proteins"/>
    <property type="match status" value="1"/>
</dbReference>
<dbReference type="GO" id="GO:0003677">
    <property type="term" value="F:DNA binding"/>
    <property type="evidence" value="ECO:0007669"/>
    <property type="project" value="UniProtKB-KW"/>
</dbReference>